<comment type="caution">
    <text evidence="2">The sequence shown here is derived from an EMBL/GenBank/DDBJ whole genome shotgun (WGS) entry which is preliminary data.</text>
</comment>
<protein>
    <submittedName>
        <fullName evidence="2">Uncharacterized protein</fullName>
    </submittedName>
</protein>
<evidence type="ECO:0000313" key="2">
    <source>
        <dbReference type="EMBL" id="KAF5742698.1"/>
    </source>
</evidence>
<dbReference type="InParanoid" id="A0A7J7D8T1"/>
<dbReference type="AlphaFoldDB" id="A0A7J7D8T1"/>
<feature type="region of interest" description="Disordered" evidence="1">
    <location>
        <begin position="1"/>
        <end position="52"/>
    </location>
</feature>
<dbReference type="EMBL" id="JAAARO010000009">
    <property type="protein sequence ID" value="KAF5742698.1"/>
    <property type="molecule type" value="Genomic_DNA"/>
</dbReference>
<gene>
    <name evidence="2" type="ORF">HS088_TW09G00750</name>
</gene>
<dbReference type="OrthoDB" id="1908822at2759"/>
<feature type="compositionally biased region" description="Low complexity" evidence="1">
    <location>
        <begin position="8"/>
        <end position="22"/>
    </location>
</feature>
<dbReference type="FunCoup" id="A0A7J7D8T1">
    <property type="interactions" value="135"/>
</dbReference>
<evidence type="ECO:0000313" key="3">
    <source>
        <dbReference type="Proteomes" id="UP000593562"/>
    </source>
</evidence>
<organism evidence="2 3">
    <name type="scientific">Tripterygium wilfordii</name>
    <name type="common">Thunder God vine</name>
    <dbReference type="NCBI Taxonomy" id="458696"/>
    <lineage>
        <taxon>Eukaryota</taxon>
        <taxon>Viridiplantae</taxon>
        <taxon>Streptophyta</taxon>
        <taxon>Embryophyta</taxon>
        <taxon>Tracheophyta</taxon>
        <taxon>Spermatophyta</taxon>
        <taxon>Magnoliopsida</taxon>
        <taxon>eudicotyledons</taxon>
        <taxon>Gunneridae</taxon>
        <taxon>Pentapetalae</taxon>
        <taxon>rosids</taxon>
        <taxon>fabids</taxon>
        <taxon>Celastrales</taxon>
        <taxon>Celastraceae</taxon>
        <taxon>Tripterygium</taxon>
    </lineage>
</organism>
<accession>A0A7J7D8T1</accession>
<evidence type="ECO:0000256" key="1">
    <source>
        <dbReference type="SAM" id="MobiDB-lite"/>
    </source>
</evidence>
<reference evidence="2 3" key="1">
    <citation type="journal article" date="2020" name="Nat. Commun.">
        <title>Genome of Tripterygium wilfordii and identification of cytochrome P450 involved in triptolide biosynthesis.</title>
        <authorList>
            <person name="Tu L."/>
            <person name="Su P."/>
            <person name="Zhang Z."/>
            <person name="Gao L."/>
            <person name="Wang J."/>
            <person name="Hu T."/>
            <person name="Zhou J."/>
            <person name="Zhang Y."/>
            <person name="Zhao Y."/>
            <person name="Liu Y."/>
            <person name="Song Y."/>
            <person name="Tong Y."/>
            <person name="Lu Y."/>
            <person name="Yang J."/>
            <person name="Xu C."/>
            <person name="Jia M."/>
            <person name="Peters R.J."/>
            <person name="Huang L."/>
            <person name="Gao W."/>
        </authorList>
    </citation>
    <scope>NUCLEOTIDE SEQUENCE [LARGE SCALE GENOMIC DNA]</scope>
    <source>
        <strain evidence="3">cv. XIE 37</strain>
        <tissue evidence="2">Leaf</tissue>
    </source>
</reference>
<name>A0A7J7D8T1_TRIWF</name>
<keyword evidence="3" id="KW-1185">Reference proteome</keyword>
<proteinExistence type="predicted"/>
<sequence>MKQPKFPNPLNQNPSPQQIQQQEDPKSSNEVPQKTKLPTPRELVSHYESQGMGSREASMKVIDDLHNVLYRVISSNNVNSKKGKLMVETSRKIDVVNNRVAIVDAKLDSKPGYVDTFAIGVASGAALQGIGSVLPHVFQGLGQIWTAVRSVTDKPTSS</sequence>
<dbReference type="Proteomes" id="UP000593562">
    <property type="component" value="Unassembled WGS sequence"/>
</dbReference>